<proteinExistence type="predicted"/>
<dbReference type="EMBL" id="CP042261">
    <property type="protein sequence ID" value="QDY69547.1"/>
    <property type="molecule type" value="Genomic_DNA"/>
</dbReference>
<evidence type="ECO:0000259" key="1">
    <source>
        <dbReference type="Pfam" id="PF12727"/>
    </source>
</evidence>
<keyword evidence="4" id="KW-1185">Reference proteome</keyword>
<dbReference type="InterPro" id="IPR024370">
    <property type="entry name" value="PBP_domain"/>
</dbReference>
<dbReference type="SUPFAM" id="SSF53850">
    <property type="entry name" value="Periplasmic binding protein-like II"/>
    <property type="match status" value="1"/>
</dbReference>
<dbReference type="PANTHER" id="PTHR38431">
    <property type="entry name" value="BLL2305 PROTEIN"/>
    <property type="match status" value="1"/>
</dbReference>
<evidence type="ECO:0000259" key="2">
    <source>
        <dbReference type="Pfam" id="PF12728"/>
    </source>
</evidence>
<dbReference type="InterPro" id="IPR010093">
    <property type="entry name" value="SinI_DNA-bd"/>
</dbReference>
<gene>
    <name evidence="3" type="ORF">FPZ52_07880</name>
</gene>
<name>A0A5B8J4T4_9RHOB</name>
<dbReference type="NCBIfam" id="TIGR01764">
    <property type="entry name" value="excise"/>
    <property type="match status" value="1"/>
</dbReference>
<feature type="domain" description="PBP" evidence="1">
    <location>
        <begin position="79"/>
        <end position="256"/>
    </location>
</feature>
<dbReference type="KEGG" id="lit:FPZ52_07880"/>
<dbReference type="Pfam" id="PF12728">
    <property type="entry name" value="HTH_17"/>
    <property type="match status" value="1"/>
</dbReference>
<dbReference type="InterPro" id="IPR009061">
    <property type="entry name" value="DNA-bd_dom_put_sf"/>
</dbReference>
<dbReference type="GO" id="GO:0003677">
    <property type="term" value="F:DNA binding"/>
    <property type="evidence" value="ECO:0007669"/>
    <property type="project" value="InterPro"/>
</dbReference>
<sequence length="283" mass="30637">MPDTPRFLTTKEVANLLRVKERKVYDLAAADEIPHRRVTGKLLFPSADIERWIAGSQGVERPALVTGSHDLLLDWAIRASGSEMATFYDGSTDGLNRFVKGEAAMCGLHIPDRDGWNIEALEAASVTDCVLVGFARRRRGLLISPDSDIRSVGELRGRAVILRQPGAGSATFFELALVQADLAVSDLAPLPVIARTETEAAEAVAGGTAEAAIGLETLADQFNLGFVPLTIEAFDLLINRRSYFTTPVQHLLAFMRTADFAAKARTLKGYEIAAAGEVRWLSA</sequence>
<evidence type="ECO:0000313" key="4">
    <source>
        <dbReference type="Proteomes" id="UP000318483"/>
    </source>
</evidence>
<dbReference type="RefSeq" id="WP_146364925.1">
    <property type="nucleotide sequence ID" value="NZ_CP042261.1"/>
</dbReference>
<protein>
    <submittedName>
        <fullName evidence="3">Helix-turn-helix domain-containing protein</fullName>
    </submittedName>
</protein>
<dbReference type="PANTHER" id="PTHR38431:SF1">
    <property type="entry name" value="BLL2305 PROTEIN"/>
    <property type="match status" value="1"/>
</dbReference>
<reference evidence="3 4" key="1">
    <citation type="submission" date="2019-07" db="EMBL/GenBank/DDBJ databases">
        <title>Litoreibacter alkalisoli sp. nov., isolated from saline-alkaline soil.</title>
        <authorList>
            <person name="Wang S."/>
            <person name="Xu L."/>
            <person name="Xing Y.-T."/>
            <person name="Sun J.-Q."/>
        </authorList>
    </citation>
    <scope>NUCLEOTIDE SEQUENCE [LARGE SCALE GENOMIC DNA]</scope>
    <source>
        <strain evidence="3 4">LN3S51</strain>
    </source>
</reference>
<organism evidence="3 4">
    <name type="scientific">Qingshengfaniella alkalisoli</name>
    <dbReference type="NCBI Taxonomy" id="2599296"/>
    <lineage>
        <taxon>Bacteria</taxon>
        <taxon>Pseudomonadati</taxon>
        <taxon>Pseudomonadota</taxon>
        <taxon>Alphaproteobacteria</taxon>
        <taxon>Rhodobacterales</taxon>
        <taxon>Paracoccaceae</taxon>
        <taxon>Qingshengfaniella</taxon>
    </lineage>
</organism>
<dbReference type="InterPro" id="IPR041657">
    <property type="entry name" value="HTH_17"/>
</dbReference>
<feature type="domain" description="Helix-turn-helix" evidence="2">
    <location>
        <begin position="7"/>
        <end position="54"/>
    </location>
</feature>
<accession>A0A5B8J4T4</accession>
<evidence type="ECO:0000313" key="3">
    <source>
        <dbReference type="EMBL" id="QDY69547.1"/>
    </source>
</evidence>
<dbReference type="OrthoDB" id="9805928at2"/>
<dbReference type="SUPFAM" id="SSF46955">
    <property type="entry name" value="Putative DNA-binding domain"/>
    <property type="match status" value="1"/>
</dbReference>
<dbReference type="Proteomes" id="UP000318483">
    <property type="component" value="Chromosome"/>
</dbReference>
<dbReference type="Gene3D" id="3.40.190.10">
    <property type="entry name" value="Periplasmic binding protein-like II"/>
    <property type="match status" value="1"/>
</dbReference>
<dbReference type="Pfam" id="PF12727">
    <property type="entry name" value="PBP_like"/>
    <property type="match status" value="1"/>
</dbReference>
<dbReference type="AlphaFoldDB" id="A0A5B8J4T4"/>